<feature type="transmembrane region" description="Helical" evidence="10">
    <location>
        <begin position="206"/>
        <end position="225"/>
    </location>
</feature>
<feature type="transmembrane region" description="Helical" evidence="10">
    <location>
        <begin position="403"/>
        <end position="423"/>
    </location>
</feature>
<dbReference type="EMBL" id="JBAKIA010000005">
    <property type="protein sequence ID" value="MEJ8474387.1"/>
    <property type="molecule type" value="Genomic_DNA"/>
</dbReference>
<evidence type="ECO:0000313" key="12">
    <source>
        <dbReference type="Proteomes" id="UP001385499"/>
    </source>
</evidence>
<feature type="transmembrane region" description="Helical" evidence="10">
    <location>
        <begin position="31"/>
        <end position="54"/>
    </location>
</feature>
<evidence type="ECO:0000313" key="11">
    <source>
        <dbReference type="EMBL" id="MEJ8474387.1"/>
    </source>
</evidence>
<dbReference type="RefSeq" id="WP_340274132.1">
    <property type="nucleotide sequence ID" value="NZ_JBAKIA010000005.1"/>
</dbReference>
<dbReference type="NCBIfam" id="TIGR00797">
    <property type="entry name" value="matE"/>
    <property type="match status" value="1"/>
</dbReference>
<reference evidence="11 12" key="1">
    <citation type="submission" date="2024-02" db="EMBL/GenBank/DDBJ databases">
        <title>Roseibium algae sp. nov., isolated from marine alga (Grateloupia sp.), showing potential in myo-inositol conversion.</title>
        <authorList>
            <person name="Wang Y."/>
        </authorList>
    </citation>
    <scope>NUCLEOTIDE SEQUENCE [LARGE SCALE GENOMIC DNA]</scope>
    <source>
        <strain evidence="11 12">H3510</strain>
    </source>
</reference>
<evidence type="ECO:0000256" key="5">
    <source>
        <dbReference type="ARBA" id="ARBA00022475"/>
    </source>
</evidence>
<keyword evidence="9" id="KW-0046">Antibiotic resistance</keyword>
<feature type="transmembrane region" description="Helical" evidence="10">
    <location>
        <begin position="103"/>
        <end position="126"/>
    </location>
</feature>
<keyword evidence="4" id="KW-0813">Transport</keyword>
<dbReference type="Pfam" id="PF01554">
    <property type="entry name" value="MatE"/>
    <property type="match status" value="2"/>
</dbReference>
<comment type="subcellular location">
    <subcellularLocation>
        <location evidence="1">Cell inner membrane</location>
        <topology evidence="1">Multi-pass membrane protein</topology>
    </subcellularLocation>
</comment>
<feature type="transmembrane region" description="Helical" evidence="10">
    <location>
        <begin position="331"/>
        <end position="353"/>
    </location>
</feature>
<dbReference type="PANTHER" id="PTHR43549:SF2">
    <property type="entry name" value="MULTIDRUG RESISTANCE PROTEIN NORM-RELATED"/>
    <property type="match status" value="1"/>
</dbReference>
<feature type="transmembrane region" description="Helical" evidence="10">
    <location>
        <begin position="60"/>
        <end position="82"/>
    </location>
</feature>
<protein>
    <recommendedName>
        <fullName evidence="3">Multidrug export protein MepA</fullName>
    </recommendedName>
</protein>
<evidence type="ECO:0000256" key="4">
    <source>
        <dbReference type="ARBA" id="ARBA00022448"/>
    </source>
</evidence>
<feature type="transmembrane region" description="Helical" evidence="10">
    <location>
        <begin position="146"/>
        <end position="164"/>
    </location>
</feature>
<comment type="similarity">
    <text evidence="2">Belongs to the multi antimicrobial extrusion (MATE) (TC 2.A.66.1) family. MepA subfamily.</text>
</comment>
<accession>A0ABU8TKE2</accession>
<dbReference type="PIRSF" id="PIRSF006603">
    <property type="entry name" value="DinF"/>
    <property type="match status" value="1"/>
</dbReference>
<feature type="transmembrane region" description="Helical" evidence="10">
    <location>
        <begin position="373"/>
        <end position="396"/>
    </location>
</feature>
<gene>
    <name evidence="11" type="ORF">V6575_09830</name>
</gene>
<evidence type="ECO:0000256" key="8">
    <source>
        <dbReference type="ARBA" id="ARBA00023136"/>
    </source>
</evidence>
<organism evidence="11 12">
    <name type="scientific">Roseibium algae</name>
    <dbReference type="NCBI Taxonomy" id="3123038"/>
    <lineage>
        <taxon>Bacteria</taxon>
        <taxon>Pseudomonadati</taxon>
        <taxon>Pseudomonadota</taxon>
        <taxon>Alphaproteobacteria</taxon>
        <taxon>Hyphomicrobiales</taxon>
        <taxon>Stappiaceae</taxon>
        <taxon>Roseibium</taxon>
    </lineage>
</organism>
<keyword evidence="6 10" id="KW-0812">Transmembrane</keyword>
<evidence type="ECO:0000256" key="9">
    <source>
        <dbReference type="ARBA" id="ARBA00023251"/>
    </source>
</evidence>
<dbReference type="InterPro" id="IPR048279">
    <property type="entry name" value="MdtK-like"/>
</dbReference>
<feature type="transmembrane region" description="Helical" evidence="10">
    <location>
        <begin position="176"/>
        <end position="200"/>
    </location>
</feature>
<keyword evidence="8 10" id="KW-0472">Membrane</keyword>
<evidence type="ECO:0000256" key="10">
    <source>
        <dbReference type="SAM" id="Phobius"/>
    </source>
</evidence>
<keyword evidence="12" id="KW-1185">Reference proteome</keyword>
<evidence type="ECO:0000256" key="2">
    <source>
        <dbReference type="ARBA" id="ARBA00008417"/>
    </source>
</evidence>
<evidence type="ECO:0000256" key="3">
    <source>
        <dbReference type="ARBA" id="ARBA00022106"/>
    </source>
</evidence>
<keyword evidence="5" id="KW-1003">Cell membrane</keyword>
<proteinExistence type="inferred from homology"/>
<feature type="transmembrane region" description="Helical" evidence="10">
    <location>
        <begin position="290"/>
        <end position="310"/>
    </location>
</feature>
<sequence>MPNSPDQANRAGTEHNAFLSGSIASTYTRTALPIIFVMTMNGLLTVADALFLGHYVGPQALAAVTLMFPVYMLIVALSTLVSSGMSSLLARHLGGNHLTEARAVYAGAHGLALIVGAALIVLFLLLGRQLSYLAAEGSANLAEMGLTYLRITTLFSPLLFVLAVNSDTLRNEGKVGFMAAMSLLVSLANIGFNFLLIAVLDMGVAGSAYGTAMAQGLAFTIIMIFRFRGETQLRPSALLEHKLTNAWGRILLLGAPQSLNYIGLALGSAAIMTALQMVDSTTYNSTVTAYGIITRVMTFAYLPLLGLSFAMQTITGNNYGAGLWQRTNNTLQFAILAALAYCTAIQCGMMFFAQQIGSAFVDDPIVIAEVARILPIIVVMFFITGPLMMIATYFQAIGDAGRAMLLGVSKSYLFAIPLTFSLSSTIGETGIWCAGPVADGLLLVLTLLLLMQTARRHSLRWGMFQTGKSEHVDPSKTAKEAR</sequence>
<dbReference type="InterPro" id="IPR002528">
    <property type="entry name" value="MATE_fam"/>
</dbReference>
<keyword evidence="7 10" id="KW-1133">Transmembrane helix</keyword>
<dbReference type="CDD" id="cd13143">
    <property type="entry name" value="MATE_MepA_like"/>
    <property type="match status" value="1"/>
</dbReference>
<evidence type="ECO:0000256" key="6">
    <source>
        <dbReference type="ARBA" id="ARBA00022692"/>
    </source>
</evidence>
<evidence type="ECO:0000256" key="7">
    <source>
        <dbReference type="ARBA" id="ARBA00022989"/>
    </source>
</evidence>
<feature type="transmembrane region" description="Helical" evidence="10">
    <location>
        <begin position="429"/>
        <end position="450"/>
    </location>
</feature>
<dbReference type="InterPro" id="IPR052031">
    <property type="entry name" value="Membrane_Transporter-Flippase"/>
</dbReference>
<dbReference type="InterPro" id="IPR045070">
    <property type="entry name" value="MATE_MepA-like"/>
</dbReference>
<feature type="transmembrane region" description="Helical" evidence="10">
    <location>
        <begin position="259"/>
        <end position="278"/>
    </location>
</feature>
<dbReference type="PANTHER" id="PTHR43549">
    <property type="entry name" value="MULTIDRUG RESISTANCE PROTEIN YPNP-RELATED"/>
    <property type="match status" value="1"/>
</dbReference>
<evidence type="ECO:0000256" key="1">
    <source>
        <dbReference type="ARBA" id="ARBA00004429"/>
    </source>
</evidence>
<dbReference type="Proteomes" id="UP001385499">
    <property type="component" value="Unassembled WGS sequence"/>
</dbReference>
<name>A0ABU8TKE2_9HYPH</name>
<comment type="caution">
    <text evidence="11">The sequence shown here is derived from an EMBL/GenBank/DDBJ whole genome shotgun (WGS) entry which is preliminary data.</text>
</comment>